<proteinExistence type="predicted"/>
<dbReference type="Gene3D" id="2.50.20.10">
    <property type="entry name" value="Lipoprotein localisation LolA/LolB/LppX"/>
    <property type="match status" value="1"/>
</dbReference>
<keyword evidence="3" id="KW-1185">Reference proteome</keyword>
<protein>
    <recommendedName>
        <fullName evidence="4">Outer membrane lipoprotein-sorting protein</fullName>
    </recommendedName>
</protein>
<dbReference type="RefSeq" id="WP_089920425.1">
    <property type="nucleotide sequence ID" value="NZ_FOBB01000011.1"/>
</dbReference>
<organism evidence="2 3">
    <name type="scientific">Chitinophaga rupis</name>
    <dbReference type="NCBI Taxonomy" id="573321"/>
    <lineage>
        <taxon>Bacteria</taxon>
        <taxon>Pseudomonadati</taxon>
        <taxon>Bacteroidota</taxon>
        <taxon>Chitinophagia</taxon>
        <taxon>Chitinophagales</taxon>
        <taxon>Chitinophagaceae</taxon>
        <taxon>Chitinophaga</taxon>
    </lineage>
</organism>
<dbReference type="AlphaFoldDB" id="A0A1H8I3B7"/>
<keyword evidence="1" id="KW-0732">Signal</keyword>
<dbReference type="EMBL" id="FOBB01000011">
    <property type="protein sequence ID" value="SEN63093.1"/>
    <property type="molecule type" value="Genomic_DNA"/>
</dbReference>
<evidence type="ECO:0000256" key="1">
    <source>
        <dbReference type="SAM" id="SignalP"/>
    </source>
</evidence>
<dbReference type="OrthoDB" id="128937at2"/>
<reference evidence="2 3" key="1">
    <citation type="submission" date="2016-10" db="EMBL/GenBank/DDBJ databases">
        <authorList>
            <person name="de Groot N.N."/>
        </authorList>
    </citation>
    <scope>NUCLEOTIDE SEQUENCE [LARGE SCALE GENOMIC DNA]</scope>
    <source>
        <strain evidence="2 3">DSM 21039</strain>
    </source>
</reference>
<gene>
    <name evidence="2" type="ORF">SAMN04488505_111234</name>
</gene>
<name>A0A1H8I3B7_9BACT</name>
<dbReference type="Proteomes" id="UP000198984">
    <property type="component" value="Unassembled WGS sequence"/>
</dbReference>
<sequence length="240" mass="26892">MRVNKMLTLLFLAVIAVCSGLQAQTVDEIVNKHIDAMGGKDKLKGLQSMYTEGIMEVRGMEIPLKLWLVNDKAMRMEFEVMGSNNIQVVTRNGGWMQMPMQGPDPKVMDSSMVHAMQSRLDLAGELYDYKAKGRTVTLEGKETKDGMDTYKLKVTNRDGSVIILYVDANTYYIDQMQTHIKAQGQEMDITTVLSDYKKTDNGFVYPASTSQEPIGTKISVSKVEVNKPVDDTIFVMPKKS</sequence>
<accession>A0A1H8I3B7</accession>
<evidence type="ECO:0008006" key="4">
    <source>
        <dbReference type="Google" id="ProtNLM"/>
    </source>
</evidence>
<dbReference type="STRING" id="573321.SAMN04488505_111234"/>
<feature type="signal peptide" evidence="1">
    <location>
        <begin position="1"/>
        <end position="23"/>
    </location>
</feature>
<feature type="chain" id="PRO_5011691876" description="Outer membrane lipoprotein-sorting protein" evidence="1">
    <location>
        <begin position="24"/>
        <end position="240"/>
    </location>
</feature>
<evidence type="ECO:0000313" key="3">
    <source>
        <dbReference type="Proteomes" id="UP000198984"/>
    </source>
</evidence>
<evidence type="ECO:0000313" key="2">
    <source>
        <dbReference type="EMBL" id="SEN63093.1"/>
    </source>
</evidence>